<evidence type="ECO:0000256" key="3">
    <source>
        <dbReference type="ARBA" id="ARBA00023187"/>
    </source>
</evidence>
<keyword evidence="3" id="KW-0508">mRNA splicing</keyword>
<sequence>MNGDNYSSRGSRQGSGRDHSSRDDRRGGDRDRDRGDRPRRRSRSPHGGRSRDYDVDSYSSSRGYRDREREDRYGGGGGRDRRGGDRDWDRGGYGGRRDRRDDGPRGGGRDRDLMDDRRGGGRRGGDDFPRQQRRSASPPKKPKEPTPDLTDIVPVTERRRRLTQWDIKPPGYENISAEQAKLSGMFPLPGAPRQQAMDLSRLQAFMKEPANAATGAALDPSNSRQAKRMVVYNIPSSATDEQVRDFFNLQLNGLNVVQGRDPCVSAHVSKDRSFALLEFRNVEDATLSLALDGLEMDESHANGTNGEAKGLDSGLQIKRPKDYIAPSKSEDTEVIEGQTSSTVPDTPNKVCLTRVPIFIDEDQVKELVSAFGALKSYVLVKDADSGSSRGVAFCEYVDAAGITDTAIESLNGMELGDSKIKLFRACVGASQVSSEMNVNAMSMMAGTESSDVEASRVLCLYNMVTADELIDNDEYEEICEDIKDECSKYGEILELKIPRPSGGSRQANGVGKIYLKYDSKDSSTKALRALAGRRFADRTVVTSYFGEEYFDVNAW</sequence>
<dbReference type="InterPro" id="IPR000504">
    <property type="entry name" value="RRM_dom"/>
</dbReference>
<accession>A0A2P8AJ99</accession>
<dbReference type="SUPFAM" id="SSF54928">
    <property type="entry name" value="RNA-binding domain, RBD"/>
    <property type="match status" value="2"/>
</dbReference>
<name>A0A2P8AJ99_9PEZI</name>
<dbReference type="PROSITE" id="PS50102">
    <property type="entry name" value="RRM"/>
    <property type="match status" value="3"/>
</dbReference>
<feature type="compositionally biased region" description="Basic and acidic residues" evidence="5">
    <location>
        <begin position="63"/>
        <end position="130"/>
    </location>
</feature>
<evidence type="ECO:0000259" key="6">
    <source>
        <dbReference type="PROSITE" id="PS50102"/>
    </source>
</evidence>
<keyword evidence="2 4" id="KW-0694">RNA-binding</keyword>
<dbReference type="PANTHER" id="PTHR23139">
    <property type="entry name" value="RNA-BINDING PROTEIN"/>
    <property type="match status" value="1"/>
</dbReference>
<dbReference type="GO" id="GO:0006397">
    <property type="term" value="P:mRNA processing"/>
    <property type="evidence" value="ECO:0007669"/>
    <property type="project" value="UniProtKB-KW"/>
</dbReference>
<dbReference type="AlphaFoldDB" id="A0A2P8AJ99"/>
<reference evidence="7 8" key="1">
    <citation type="submission" date="2017-05" db="EMBL/GenBank/DDBJ databases">
        <title>Draft genome sequence of Elsinoe australis.</title>
        <authorList>
            <person name="Cheng Q."/>
        </authorList>
    </citation>
    <scope>NUCLEOTIDE SEQUENCE [LARGE SCALE GENOMIC DNA]</scope>
    <source>
        <strain evidence="7 8">NL1</strain>
    </source>
</reference>
<dbReference type="SMART" id="SM00360">
    <property type="entry name" value="RRM"/>
    <property type="match status" value="3"/>
</dbReference>
<feature type="domain" description="RRM" evidence="6">
    <location>
        <begin position="348"/>
        <end position="427"/>
    </location>
</feature>
<feature type="domain" description="RRM" evidence="6">
    <location>
        <begin position="227"/>
        <end position="322"/>
    </location>
</feature>
<dbReference type="Pfam" id="PF00076">
    <property type="entry name" value="RRM_1"/>
    <property type="match status" value="2"/>
</dbReference>
<dbReference type="CDD" id="cd12232">
    <property type="entry name" value="RRM3_U2AF65"/>
    <property type="match status" value="1"/>
</dbReference>
<evidence type="ECO:0000256" key="2">
    <source>
        <dbReference type="ARBA" id="ARBA00022884"/>
    </source>
</evidence>
<evidence type="ECO:0000256" key="5">
    <source>
        <dbReference type="SAM" id="MobiDB-lite"/>
    </source>
</evidence>
<gene>
    <name evidence="7" type="ORF">B9Z65_667</name>
</gene>
<dbReference type="Proteomes" id="UP000243723">
    <property type="component" value="Unassembled WGS sequence"/>
</dbReference>
<feature type="region of interest" description="Disordered" evidence="5">
    <location>
        <begin position="1"/>
        <end position="154"/>
    </location>
</feature>
<dbReference type="FunFam" id="3.30.70.330:FF:000097">
    <property type="entry name" value="U2 snRNP auxiliary factor large subunit"/>
    <property type="match status" value="1"/>
</dbReference>
<feature type="compositionally biased region" description="Basic residues" evidence="5">
    <location>
        <begin position="37"/>
        <end position="48"/>
    </location>
</feature>
<dbReference type="EMBL" id="NHZQ01000003">
    <property type="protein sequence ID" value="PSK60517.1"/>
    <property type="molecule type" value="Genomic_DNA"/>
</dbReference>
<dbReference type="GO" id="GO:0008380">
    <property type="term" value="P:RNA splicing"/>
    <property type="evidence" value="ECO:0007669"/>
    <property type="project" value="UniProtKB-KW"/>
</dbReference>
<dbReference type="OrthoDB" id="10266058at2759"/>
<keyword evidence="1" id="KW-0507">mRNA processing</keyword>
<dbReference type="InterPro" id="IPR012677">
    <property type="entry name" value="Nucleotide-bd_a/b_plait_sf"/>
</dbReference>
<evidence type="ECO:0000313" key="8">
    <source>
        <dbReference type="Proteomes" id="UP000243723"/>
    </source>
</evidence>
<feature type="compositionally biased region" description="Basic and acidic residues" evidence="5">
    <location>
        <begin position="15"/>
        <end position="36"/>
    </location>
</feature>
<feature type="domain" description="RRM" evidence="6">
    <location>
        <begin position="456"/>
        <end position="547"/>
    </location>
</feature>
<protein>
    <recommendedName>
        <fullName evidence="6">RRM domain-containing protein</fullName>
    </recommendedName>
</protein>
<dbReference type="STRING" id="40998.A0A2P8AJ99"/>
<evidence type="ECO:0000256" key="4">
    <source>
        <dbReference type="PROSITE-ProRule" id="PRU00176"/>
    </source>
</evidence>
<comment type="caution">
    <text evidence="7">The sequence shown here is derived from an EMBL/GenBank/DDBJ whole genome shotgun (WGS) entry which is preliminary data.</text>
</comment>
<keyword evidence="8" id="KW-1185">Reference proteome</keyword>
<evidence type="ECO:0000256" key="1">
    <source>
        <dbReference type="ARBA" id="ARBA00022664"/>
    </source>
</evidence>
<dbReference type="Gene3D" id="3.30.70.330">
    <property type="match status" value="3"/>
</dbReference>
<dbReference type="GO" id="GO:0003723">
    <property type="term" value="F:RNA binding"/>
    <property type="evidence" value="ECO:0007669"/>
    <property type="project" value="UniProtKB-UniRule"/>
</dbReference>
<proteinExistence type="predicted"/>
<evidence type="ECO:0000313" key="7">
    <source>
        <dbReference type="EMBL" id="PSK60517.1"/>
    </source>
</evidence>
<dbReference type="InterPro" id="IPR035979">
    <property type="entry name" value="RBD_domain_sf"/>
</dbReference>
<organism evidence="7 8">
    <name type="scientific">Elsinoe australis</name>
    <dbReference type="NCBI Taxonomy" id="40998"/>
    <lineage>
        <taxon>Eukaryota</taxon>
        <taxon>Fungi</taxon>
        <taxon>Dikarya</taxon>
        <taxon>Ascomycota</taxon>
        <taxon>Pezizomycotina</taxon>
        <taxon>Dothideomycetes</taxon>
        <taxon>Dothideomycetidae</taxon>
        <taxon>Myriangiales</taxon>
        <taxon>Elsinoaceae</taxon>
        <taxon>Elsinoe</taxon>
    </lineage>
</organism>